<gene>
    <name evidence="2" type="ORF">SKA53_04298</name>
</gene>
<keyword evidence="3" id="KW-1185">Reference proteome</keyword>
<feature type="transmembrane region" description="Helical" evidence="1">
    <location>
        <begin position="25"/>
        <end position="45"/>
    </location>
</feature>
<proteinExistence type="predicted"/>
<dbReference type="AlphaFoldDB" id="A3V5V3"/>
<keyword evidence="1" id="KW-0812">Transmembrane</keyword>
<evidence type="ECO:0000313" key="3">
    <source>
        <dbReference type="Proteomes" id="UP000004507"/>
    </source>
</evidence>
<keyword evidence="1" id="KW-0472">Membrane</keyword>
<accession>A3V5V3</accession>
<name>A3V5V3_9RHOB</name>
<dbReference type="HOGENOM" id="CLU_699812_0_0_5"/>
<evidence type="ECO:0000256" key="1">
    <source>
        <dbReference type="SAM" id="Phobius"/>
    </source>
</evidence>
<dbReference type="Proteomes" id="UP000004507">
    <property type="component" value="Unassembled WGS sequence"/>
</dbReference>
<comment type="caution">
    <text evidence="2">The sequence shown here is derived from an EMBL/GenBank/DDBJ whole genome shotgun (WGS) entry which is preliminary data.</text>
</comment>
<protein>
    <submittedName>
        <fullName evidence="2">Uncharacterized protein</fullName>
    </submittedName>
</protein>
<dbReference type="EMBL" id="AAMS01000005">
    <property type="protein sequence ID" value="EAQ06277.1"/>
    <property type="molecule type" value="Genomic_DNA"/>
</dbReference>
<evidence type="ECO:0000313" key="2">
    <source>
        <dbReference type="EMBL" id="EAQ06277.1"/>
    </source>
</evidence>
<sequence length="394" mass="44080">MGQQVKRLVAGTTQDLPITIHPLTAPLQLGFFLILVLLVSVFWSVPVRAQMPKDMQSDRASRCFLKIDGVIYDTGSCAMNDEDEGVIRFGQLDESPQSGYWVHIQKNDDGSFDASWNAEYGARHAHVSIGEVTYSKQGTADCWSNTHAMLCRNVLEHEPLYDIGYYPEREPSRVLLAYVDGVEHEIVHPAWDVLYPLQLAERLQLDGHEGMEQIVLLTHGGNCCPPSLSVVSYRGDGFFSFLDPEPIDGGWDGYDILLEGGRTVIRVKHSPYGYGNDQTQRSQDDYVVVDGALRLVTERIETSRAASVARLNLVDVIQAEGKRDTLAFDINNDGTTDTVACTYWERWGVLNCEAQISGVSEPISMQCKDVSISRFVSGLNRQHQLLCDREIVEY</sequence>
<keyword evidence="1" id="KW-1133">Transmembrane helix</keyword>
<reference evidence="2 3" key="1">
    <citation type="submission" date="2006-01" db="EMBL/GenBank/DDBJ databases">
        <authorList>
            <person name="Hagstrom A."/>
            <person name="Ferriera S."/>
            <person name="Johnson J."/>
            <person name="Kravitz S."/>
            <person name="Halpern A."/>
            <person name="Remington K."/>
            <person name="Beeson K."/>
            <person name="Tran B."/>
            <person name="Rogers Y.-H."/>
            <person name="Friedman R."/>
            <person name="Venter J.C."/>
        </authorList>
    </citation>
    <scope>NUCLEOTIDE SEQUENCE [LARGE SCALE GENOMIC DNA]</scope>
    <source>
        <strain evidence="2 3">SKA53</strain>
    </source>
</reference>
<organism evidence="2 3">
    <name type="scientific">Yoonia vestfoldensis SKA53</name>
    <dbReference type="NCBI Taxonomy" id="314232"/>
    <lineage>
        <taxon>Bacteria</taxon>
        <taxon>Pseudomonadati</taxon>
        <taxon>Pseudomonadota</taxon>
        <taxon>Alphaproteobacteria</taxon>
        <taxon>Rhodobacterales</taxon>
        <taxon>Paracoccaceae</taxon>
        <taxon>Yoonia</taxon>
    </lineage>
</organism>
<dbReference type="STRING" id="314232.SKA53_04298"/>
<dbReference type="RefSeq" id="WP_007204815.1">
    <property type="nucleotide sequence ID" value="NZ_CH672414.1"/>
</dbReference>